<dbReference type="Proteomes" id="UP001055811">
    <property type="component" value="Linkage Group LG07"/>
</dbReference>
<comment type="caution">
    <text evidence="1">The sequence shown here is derived from an EMBL/GenBank/DDBJ whole genome shotgun (WGS) entry which is preliminary data.</text>
</comment>
<reference evidence="2" key="1">
    <citation type="journal article" date="2022" name="Mol. Ecol. Resour.">
        <title>The genomes of chicory, endive, great burdock and yacon provide insights into Asteraceae palaeo-polyploidization history and plant inulin production.</title>
        <authorList>
            <person name="Fan W."/>
            <person name="Wang S."/>
            <person name="Wang H."/>
            <person name="Wang A."/>
            <person name="Jiang F."/>
            <person name="Liu H."/>
            <person name="Zhao H."/>
            <person name="Xu D."/>
            <person name="Zhang Y."/>
        </authorList>
    </citation>
    <scope>NUCLEOTIDE SEQUENCE [LARGE SCALE GENOMIC DNA]</scope>
    <source>
        <strain evidence="2">cv. Punajuju</strain>
    </source>
</reference>
<proteinExistence type="predicted"/>
<name>A0ACB9AKN2_CICIN</name>
<evidence type="ECO:0000313" key="2">
    <source>
        <dbReference type="Proteomes" id="UP001055811"/>
    </source>
</evidence>
<evidence type="ECO:0000313" key="1">
    <source>
        <dbReference type="EMBL" id="KAI3710480.1"/>
    </source>
</evidence>
<dbReference type="EMBL" id="CM042015">
    <property type="protein sequence ID" value="KAI3710480.1"/>
    <property type="molecule type" value="Genomic_DNA"/>
</dbReference>
<protein>
    <submittedName>
        <fullName evidence="1">Uncharacterized protein</fullName>
    </submittedName>
</protein>
<sequence>MLQHWRASYLLHLHNTLRILQFHPQIRLVRFLLLPDFSDASLLLLVWANSRSPIDKASLIRYVAKRVDLGV</sequence>
<reference evidence="1 2" key="2">
    <citation type="journal article" date="2022" name="Mol. Ecol. Resour.">
        <title>The genomes of chicory, endive, great burdock and yacon provide insights into Asteraceae paleo-polyploidization history and plant inulin production.</title>
        <authorList>
            <person name="Fan W."/>
            <person name="Wang S."/>
            <person name="Wang H."/>
            <person name="Wang A."/>
            <person name="Jiang F."/>
            <person name="Liu H."/>
            <person name="Zhao H."/>
            <person name="Xu D."/>
            <person name="Zhang Y."/>
        </authorList>
    </citation>
    <scope>NUCLEOTIDE SEQUENCE [LARGE SCALE GENOMIC DNA]</scope>
    <source>
        <strain evidence="2">cv. Punajuju</strain>
        <tissue evidence="1">Leaves</tissue>
    </source>
</reference>
<organism evidence="1 2">
    <name type="scientific">Cichorium intybus</name>
    <name type="common">Chicory</name>
    <dbReference type="NCBI Taxonomy" id="13427"/>
    <lineage>
        <taxon>Eukaryota</taxon>
        <taxon>Viridiplantae</taxon>
        <taxon>Streptophyta</taxon>
        <taxon>Embryophyta</taxon>
        <taxon>Tracheophyta</taxon>
        <taxon>Spermatophyta</taxon>
        <taxon>Magnoliopsida</taxon>
        <taxon>eudicotyledons</taxon>
        <taxon>Gunneridae</taxon>
        <taxon>Pentapetalae</taxon>
        <taxon>asterids</taxon>
        <taxon>campanulids</taxon>
        <taxon>Asterales</taxon>
        <taxon>Asteraceae</taxon>
        <taxon>Cichorioideae</taxon>
        <taxon>Cichorieae</taxon>
        <taxon>Cichoriinae</taxon>
        <taxon>Cichorium</taxon>
    </lineage>
</organism>
<keyword evidence="2" id="KW-1185">Reference proteome</keyword>
<gene>
    <name evidence="1" type="ORF">L2E82_40263</name>
</gene>
<accession>A0ACB9AKN2</accession>